<feature type="chain" id="PRO_5003861110" evidence="5">
    <location>
        <begin position="25"/>
        <end position="527"/>
    </location>
</feature>
<feature type="signal peptide" evidence="5">
    <location>
        <begin position="1"/>
        <end position="24"/>
    </location>
</feature>
<dbReference type="Proteomes" id="UP000006746">
    <property type="component" value="Unassembled WGS sequence"/>
</dbReference>
<dbReference type="Gene3D" id="3.10.105.10">
    <property type="entry name" value="Dipeptide-binding Protein, Domain 3"/>
    <property type="match status" value="1"/>
</dbReference>
<dbReference type="InterPro" id="IPR030678">
    <property type="entry name" value="Peptide/Ni-bd"/>
</dbReference>
<dbReference type="PATRIC" id="fig|1207063.3.peg.2279"/>
<evidence type="ECO:0000313" key="7">
    <source>
        <dbReference type="EMBL" id="EKE75076.1"/>
    </source>
</evidence>
<evidence type="ECO:0000256" key="4">
    <source>
        <dbReference type="ARBA" id="ARBA00022729"/>
    </source>
</evidence>
<dbReference type="PANTHER" id="PTHR30290:SF9">
    <property type="entry name" value="OLIGOPEPTIDE-BINDING PROTEIN APPA"/>
    <property type="match status" value="1"/>
</dbReference>
<dbReference type="GO" id="GO:0043190">
    <property type="term" value="C:ATP-binding cassette (ABC) transporter complex"/>
    <property type="evidence" value="ECO:0007669"/>
    <property type="project" value="InterPro"/>
</dbReference>
<evidence type="ECO:0000256" key="5">
    <source>
        <dbReference type="SAM" id="SignalP"/>
    </source>
</evidence>
<name>K2IX89_9PROT</name>
<dbReference type="Gene3D" id="3.90.76.10">
    <property type="entry name" value="Dipeptide-binding Protein, Domain 1"/>
    <property type="match status" value="1"/>
</dbReference>
<dbReference type="InterPro" id="IPR039424">
    <property type="entry name" value="SBP_5"/>
</dbReference>
<dbReference type="eggNOG" id="COG0747">
    <property type="taxonomic scope" value="Bacteria"/>
</dbReference>
<dbReference type="RefSeq" id="WP_008944859.1">
    <property type="nucleotide sequence ID" value="NZ_AMRL01000013.1"/>
</dbReference>
<organism evidence="7 8">
    <name type="scientific">Oceanibaculum indicum P24</name>
    <dbReference type="NCBI Taxonomy" id="1207063"/>
    <lineage>
        <taxon>Bacteria</taxon>
        <taxon>Pseudomonadati</taxon>
        <taxon>Pseudomonadota</taxon>
        <taxon>Alphaproteobacteria</taxon>
        <taxon>Rhodospirillales</taxon>
        <taxon>Oceanibaculaceae</taxon>
        <taxon>Oceanibaculum</taxon>
    </lineage>
</organism>
<dbReference type="Pfam" id="PF00496">
    <property type="entry name" value="SBP_bac_5"/>
    <property type="match status" value="1"/>
</dbReference>
<dbReference type="CDD" id="cd08498">
    <property type="entry name" value="PBP2_NikA_DppA_OppA_like_2"/>
    <property type="match status" value="1"/>
</dbReference>
<dbReference type="PIRSF" id="PIRSF002741">
    <property type="entry name" value="MppA"/>
    <property type="match status" value="1"/>
</dbReference>
<evidence type="ECO:0000313" key="8">
    <source>
        <dbReference type="Proteomes" id="UP000006746"/>
    </source>
</evidence>
<evidence type="ECO:0000256" key="3">
    <source>
        <dbReference type="ARBA" id="ARBA00022448"/>
    </source>
</evidence>
<evidence type="ECO:0000256" key="1">
    <source>
        <dbReference type="ARBA" id="ARBA00004418"/>
    </source>
</evidence>
<gene>
    <name evidence="7" type="ORF">P24_11265</name>
</gene>
<dbReference type="PANTHER" id="PTHR30290">
    <property type="entry name" value="PERIPLASMIC BINDING COMPONENT OF ABC TRANSPORTER"/>
    <property type="match status" value="1"/>
</dbReference>
<comment type="similarity">
    <text evidence="2">Belongs to the bacterial solute-binding protein 5 family.</text>
</comment>
<dbReference type="InterPro" id="IPR000914">
    <property type="entry name" value="SBP_5_dom"/>
</dbReference>
<protein>
    <submittedName>
        <fullName evidence="7">Extracellular solute-binding protein</fullName>
    </submittedName>
</protein>
<reference evidence="7 8" key="1">
    <citation type="journal article" date="2012" name="J. Bacteriol.">
        <title>Genome Sequence of Oceanibaculum indicum Type Strain P24.</title>
        <authorList>
            <person name="Lai Q."/>
            <person name="Shao Z."/>
        </authorList>
    </citation>
    <scope>NUCLEOTIDE SEQUENCE [LARGE SCALE GENOMIC DNA]</scope>
    <source>
        <strain evidence="7 8">P24</strain>
    </source>
</reference>
<feature type="domain" description="Solute-binding protein family 5" evidence="6">
    <location>
        <begin position="68"/>
        <end position="440"/>
    </location>
</feature>
<keyword evidence="4 5" id="KW-0732">Signal</keyword>
<dbReference type="GO" id="GO:1904680">
    <property type="term" value="F:peptide transmembrane transporter activity"/>
    <property type="evidence" value="ECO:0007669"/>
    <property type="project" value="TreeGrafter"/>
</dbReference>
<dbReference type="SUPFAM" id="SSF53850">
    <property type="entry name" value="Periplasmic binding protein-like II"/>
    <property type="match status" value="1"/>
</dbReference>
<dbReference type="GO" id="GO:0030288">
    <property type="term" value="C:outer membrane-bounded periplasmic space"/>
    <property type="evidence" value="ECO:0007669"/>
    <property type="project" value="UniProtKB-ARBA"/>
</dbReference>
<accession>K2IX89</accession>
<proteinExistence type="inferred from homology"/>
<sequence length="527" mass="58966">MRKLFGAAVVAGAVALSLGGAADAKTFRYATTGDILGLDPHINNEGPTNTMKNNVYEGLIHRAWDLSLHPALATEWEQVNPTTWRFKLRQGVKFHNGSDFTADDVLFSFDRIRQPQSEMSFAVNTIQEIKKISDYEIEIITGGPDPILMLNLPNFHIMDKEWSEQNNTTNVERGSSAKTYANLNMNGTGPFKLMEWVPDTRVVLEPNKGWWGKPTHNLTKAIFTPIGNDATRVAALLSGEIDLMYPVPLQDVKRIDSSSSAKVLQGPELRTIFLGFDQHRDELLDMPGTGKNPFKDKKVRQAFYQAVDMEAIKRVVMRGASANTALMIAPGINGFDKALNDRYPYDPEAAKKLLAEAGYPNGFPVTLDCPNDRYVNDEAICLAVVPMLKRIGIDIKLNAQTKSLHFDKIGAKQNWNTSFYMLGWTPGSYDALNLLENIITLDGKGQGTWNSGRYTNPRVEELTDLIRVETNQEKRNAMISEAMKIHKEDFGHLPLHQQALAWGVANTVAEVKQRPQNDVDIRYVTMK</sequence>
<comment type="caution">
    <text evidence="7">The sequence shown here is derived from an EMBL/GenBank/DDBJ whole genome shotgun (WGS) entry which is preliminary data.</text>
</comment>
<dbReference type="STRING" id="1207063.P24_11265"/>
<evidence type="ECO:0000256" key="2">
    <source>
        <dbReference type="ARBA" id="ARBA00005695"/>
    </source>
</evidence>
<evidence type="ECO:0000259" key="6">
    <source>
        <dbReference type="Pfam" id="PF00496"/>
    </source>
</evidence>
<dbReference type="Gene3D" id="3.40.190.10">
    <property type="entry name" value="Periplasmic binding protein-like II"/>
    <property type="match status" value="1"/>
</dbReference>
<comment type="subcellular location">
    <subcellularLocation>
        <location evidence="1">Periplasm</location>
    </subcellularLocation>
</comment>
<keyword evidence="8" id="KW-1185">Reference proteome</keyword>
<keyword evidence="3" id="KW-0813">Transport</keyword>
<dbReference type="AlphaFoldDB" id="K2IX89"/>
<dbReference type="GO" id="GO:0015833">
    <property type="term" value="P:peptide transport"/>
    <property type="evidence" value="ECO:0007669"/>
    <property type="project" value="TreeGrafter"/>
</dbReference>
<dbReference type="EMBL" id="AMRL01000013">
    <property type="protein sequence ID" value="EKE75076.1"/>
    <property type="molecule type" value="Genomic_DNA"/>
</dbReference>